<dbReference type="AlphaFoldDB" id="A0A8J4UWY2"/>
<keyword evidence="3" id="KW-1185">Reference proteome</keyword>
<organism evidence="2 3">
    <name type="scientific">Clarias magur</name>
    <name type="common">Asian catfish</name>
    <name type="synonym">Macropteronotus magur</name>
    <dbReference type="NCBI Taxonomy" id="1594786"/>
    <lineage>
        <taxon>Eukaryota</taxon>
        <taxon>Metazoa</taxon>
        <taxon>Chordata</taxon>
        <taxon>Craniata</taxon>
        <taxon>Vertebrata</taxon>
        <taxon>Euteleostomi</taxon>
        <taxon>Actinopterygii</taxon>
        <taxon>Neopterygii</taxon>
        <taxon>Teleostei</taxon>
        <taxon>Ostariophysi</taxon>
        <taxon>Siluriformes</taxon>
        <taxon>Clariidae</taxon>
        <taxon>Clarias</taxon>
    </lineage>
</organism>
<feature type="non-terminal residue" evidence="2">
    <location>
        <position position="50"/>
    </location>
</feature>
<evidence type="ECO:0000313" key="2">
    <source>
        <dbReference type="EMBL" id="KAF5908767.1"/>
    </source>
</evidence>
<reference evidence="2" key="1">
    <citation type="submission" date="2020-07" db="EMBL/GenBank/DDBJ databases">
        <title>Clarias magur genome sequencing, assembly and annotation.</title>
        <authorList>
            <person name="Kushwaha B."/>
            <person name="Kumar R."/>
            <person name="Das P."/>
            <person name="Joshi C.G."/>
            <person name="Kumar D."/>
            <person name="Nagpure N.S."/>
            <person name="Pandey M."/>
            <person name="Agarwal S."/>
            <person name="Srivastava S."/>
            <person name="Singh M."/>
            <person name="Sahoo L."/>
            <person name="Jayasankar P."/>
            <person name="Meher P.K."/>
            <person name="Koringa P.G."/>
            <person name="Iquebal M.A."/>
            <person name="Das S.P."/>
            <person name="Bit A."/>
            <person name="Patnaik S."/>
            <person name="Patel N."/>
            <person name="Shah T.M."/>
            <person name="Hinsu A."/>
            <person name="Jena J.K."/>
        </authorList>
    </citation>
    <scope>NUCLEOTIDE SEQUENCE</scope>
    <source>
        <strain evidence="2">CIFAMagur01</strain>
        <tissue evidence="2">Testis</tissue>
    </source>
</reference>
<feature type="non-terminal residue" evidence="2">
    <location>
        <position position="1"/>
    </location>
</feature>
<gene>
    <name evidence="2" type="ORF">DAT39_001517</name>
    <name evidence="1" type="ORF">DAT39_022504</name>
</gene>
<dbReference type="EMBL" id="QNUK01001175">
    <property type="protein sequence ID" value="KAF5886490.1"/>
    <property type="molecule type" value="Genomic_DNA"/>
</dbReference>
<dbReference type="EMBL" id="QNUK01000011">
    <property type="protein sequence ID" value="KAF5908767.1"/>
    <property type="molecule type" value="Genomic_DNA"/>
</dbReference>
<evidence type="ECO:0000313" key="3">
    <source>
        <dbReference type="Proteomes" id="UP000727407"/>
    </source>
</evidence>
<dbReference type="Proteomes" id="UP000727407">
    <property type="component" value="Unassembled WGS sequence"/>
</dbReference>
<name>A0A8J4UWY2_CLAMG</name>
<comment type="caution">
    <text evidence="2">The sequence shown here is derived from an EMBL/GenBank/DDBJ whole genome shotgun (WGS) entry which is preliminary data.</text>
</comment>
<protein>
    <submittedName>
        <fullName evidence="2">Uncharacterized protein</fullName>
    </submittedName>
</protein>
<dbReference type="OrthoDB" id="8963080at2759"/>
<evidence type="ECO:0000313" key="1">
    <source>
        <dbReference type="EMBL" id="KAF5886490.1"/>
    </source>
</evidence>
<sequence>QGHKSPGKISSRHACDHLVKFIKTGTSIQGHLDSIGESLQPYLLAVGPKK</sequence>
<accession>A0A8J4UWY2</accession>
<proteinExistence type="predicted"/>